<feature type="domain" description="Tyrosinase copper-binding" evidence="4">
    <location>
        <begin position="277"/>
        <end position="288"/>
    </location>
</feature>
<dbReference type="SUPFAM" id="SSF48056">
    <property type="entry name" value="Di-copper centre-containing domain"/>
    <property type="match status" value="1"/>
</dbReference>
<protein>
    <recommendedName>
        <fullName evidence="4">Tyrosinase copper-binding domain-containing protein</fullName>
    </recommendedName>
</protein>
<gene>
    <name evidence="5" type="ORF">FHS48_000580</name>
</gene>
<evidence type="ECO:0000256" key="3">
    <source>
        <dbReference type="SAM" id="MobiDB-lite"/>
    </source>
</evidence>
<dbReference type="InterPro" id="IPR050316">
    <property type="entry name" value="Tyrosinase/Hemocyanin"/>
</dbReference>
<evidence type="ECO:0000259" key="4">
    <source>
        <dbReference type="PROSITE" id="PS00498"/>
    </source>
</evidence>
<comment type="caution">
    <text evidence="5">The sequence shown here is derived from an EMBL/GenBank/DDBJ whole genome shotgun (WGS) entry which is preliminary data.</text>
</comment>
<evidence type="ECO:0000313" key="6">
    <source>
        <dbReference type="Proteomes" id="UP000544872"/>
    </source>
</evidence>
<dbReference type="PRINTS" id="PR00092">
    <property type="entry name" value="TYROSINASE"/>
</dbReference>
<evidence type="ECO:0000313" key="5">
    <source>
        <dbReference type="EMBL" id="MBB6209199.1"/>
    </source>
</evidence>
<name>A0A7W9ZFQ6_NOVIT</name>
<evidence type="ECO:0000256" key="2">
    <source>
        <dbReference type="ARBA" id="ARBA00023008"/>
    </source>
</evidence>
<organism evidence="5 6">
    <name type="scientific">Novispirillum itersonii</name>
    <name type="common">Aquaspirillum itersonii</name>
    <dbReference type="NCBI Taxonomy" id="189"/>
    <lineage>
        <taxon>Bacteria</taxon>
        <taxon>Pseudomonadati</taxon>
        <taxon>Pseudomonadota</taxon>
        <taxon>Alphaproteobacteria</taxon>
        <taxon>Rhodospirillales</taxon>
        <taxon>Novispirillaceae</taxon>
        <taxon>Novispirillum</taxon>
    </lineage>
</organism>
<dbReference type="Proteomes" id="UP000544872">
    <property type="component" value="Unassembled WGS sequence"/>
</dbReference>
<proteinExistence type="predicted"/>
<dbReference type="PANTHER" id="PTHR11474">
    <property type="entry name" value="TYROSINASE FAMILY MEMBER"/>
    <property type="match status" value="1"/>
</dbReference>
<dbReference type="GO" id="GO:0046872">
    <property type="term" value="F:metal ion binding"/>
    <property type="evidence" value="ECO:0007669"/>
    <property type="project" value="UniProtKB-KW"/>
</dbReference>
<dbReference type="RefSeq" id="WP_184261213.1">
    <property type="nucleotide sequence ID" value="NZ_JACIIX010000001.1"/>
</dbReference>
<feature type="region of interest" description="Disordered" evidence="3">
    <location>
        <begin position="518"/>
        <end position="537"/>
    </location>
</feature>
<dbReference type="InterPro" id="IPR008922">
    <property type="entry name" value="Di-copper_centre_dom_sf"/>
</dbReference>
<accession>A0A7W9ZFQ6</accession>
<dbReference type="EMBL" id="JACIIX010000001">
    <property type="protein sequence ID" value="MBB6209199.1"/>
    <property type="molecule type" value="Genomic_DNA"/>
</dbReference>
<sequence length="537" mass="58926">MNPEIFRIRHRCAGPVSVLFTAFLAASLLLTVLTVGAEASVRMRKNIDDLTPQELAAYEHAIDVMRQKSLANKNDRAGYLWQAWVHNCNGVPVPDSGAAVPIAADPAKNGWFSDADAFCPRMKAPPAGFHTEHPGMCEHAKDLFLPWHRAEFFYYEQALRAADPEGRTGPSTRGVTVPYWNFTQTPTGVRFPKAFENRESPLFYPGRTEGPLTEEDRQRTSPYLLAYLIRDLKWPQFGGYQVGGPGNYGAFEAMIHNYMHDTYIGGVLDTPTTAGLDPIFFSYHAFIDYILEEWIDSHAASEITSPNQYLRGQQSPAFQSPPGFVPGTGVQTMGQVKNYLDIKALGYGFDGGGRPQFLSEADLTRLTTAYDAENKQGFGQAPQSFFTYLLSEGGARGYHSGATPAVVQSVPVVLPSGAPDSLAAVELVRKPLHQGYSYQADVYLHPASVPADLKDDAFRSRYLATSVNYWELSGPGHDHGDMTETRLTAAVQQPVASIQAGALRKEAWMMTVGITPAGPAARPDDFDQPRLTAIPAQ</sequence>
<dbReference type="AlphaFoldDB" id="A0A7W9ZFQ6"/>
<keyword evidence="1" id="KW-0479">Metal-binding</keyword>
<dbReference type="Gene3D" id="1.10.1280.10">
    <property type="entry name" value="Di-copper center containing domain from catechol oxidase"/>
    <property type="match status" value="1"/>
</dbReference>
<dbReference type="GO" id="GO:0016491">
    <property type="term" value="F:oxidoreductase activity"/>
    <property type="evidence" value="ECO:0007669"/>
    <property type="project" value="InterPro"/>
</dbReference>
<dbReference type="PANTHER" id="PTHR11474:SF76">
    <property type="entry name" value="SHKT DOMAIN-CONTAINING PROTEIN"/>
    <property type="match status" value="1"/>
</dbReference>
<dbReference type="Pfam" id="PF00264">
    <property type="entry name" value="Tyrosinase"/>
    <property type="match status" value="2"/>
</dbReference>
<dbReference type="InterPro" id="IPR002227">
    <property type="entry name" value="Tyrosinase_Cu-bd"/>
</dbReference>
<keyword evidence="2" id="KW-0186">Copper</keyword>
<reference evidence="5 6" key="1">
    <citation type="submission" date="2020-08" db="EMBL/GenBank/DDBJ databases">
        <title>Genomic Encyclopedia of Type Strains, Phase IV (KMG-IV): sequencing the most valuable type-strain genomes for metagenomic binning, comparative biology and taxonomic classification.</title>
        <authorList>
            <person name="Goeker M."/>
        </authorList>
    </citation>
    <scope>NUCLEOTIDE SEQUENCE [LARGE SCALE GENOMIC DNA]</scope>
    <source>
        <strain evidence="5 6">DSM 11590</strain>
    </source>
</reference>
<evidence type="ECO:0000256" key="1">
    <source>
        <dbReference type="ARBA" id="ARBA00022723"/>
    </source>
</evidence>
<keyword evidence="6" id="KW-1185">Reference proteome</keyword>
<dbReference type="PROSITE" id="PS00498">
    <property type="entry name" value="TYROSINASE_2"/>
    <property type="match status" value="1"/>
</dbReference>